<evidence type="ECO:0000256" key="4">
    <source>
        <dbReference type="ARBA" id="ARBA00016536"/>
    </source>
</evidence>
<dbReference type="Proteomes" id="UP000261560">
    <property type="component" value="Unplaced"/>
</dbReference>
<reference evidence="14" key="1">
    <citation type="submission" date="2025-08" db="UniProtKB">
        <authorList>
            <consortium name="Ensembl"/>
        </authorList>
    </citation>
    <scope>IDENTIFICATION</scope>
</reference>
<accession>A0A3B3DPT5</accession>
<organism evidence="14 15">
    <name type="scientific">Oryzias melastigma</name>
    <name type="common">Marine medaka</name>
    <dbReference type="NCBI Taxonomy" id="30732"/>
    <lineage>
        <taxon>Eukaryota</taxon>
        <taxon>Metazoa</taxon>
        <taxon>Chordata</taxon>
        <taxon>Craniata</taxon>
        <taxon>Vertebrata</taxon>
        <taxon>Euteleostomi</taxon>
        <taxon>Actinopterygii</taxon>
        <taxon>Neopterygii</taxon>
        <taxon>Teleostei</taxon>
        <taxon>Neoteleostei</taxon>
        <taxon>Acanthomorphata</taxon>
        <taxon>Ovalentaria</taxon>
        <taxon>Atherinomorphae</taxon>
        <taxon>Beloniformes</taxon>
        <taxon>Adrianichthyidae</taxon>
        <taxon>Oryziinae</taxon>
        <taxon>Oryzias</taxon>
    </lineage>
</organism>
<protein>
    <recommendedName>
        <fullName evidence="4">tRNA wybutosine-synthesizing protein 3 homolog</fullName>
        <ecNumber evidence="3">2.1.1.282</ecNumber>
    </recommendedName>
    <alternativeName>
        <fullName evidence="10">tRNA(Phe) 7-((3-amino-3-carboxypropyl)-4-demethylwyosine(37)-N(4))-methyltransferase</fullName>
    </alternativeName>
</protein>
<dbReference type="AlphaFoldDB" id="A0A3B3DPT5"/>
<evidence type="ECO:0000313" key="14">
    <source>
        <dbReference type="Ensembl" id="ENSOMEP00000031370.1"/>
    </source>
</evidence>
<dbReference type="GO" id="GO:0008168">
    <property type="term" value="F:methyltransferase activity"/>
    <property type="evidence" value="ECO:0007669"/>
    <property type="project" value="UniProtKB-KW"/>
</dbReference>
<reference evidence="14" key="2">
    <citation type="submission" date="2025-09" db="UniProtKB">
        <authorList>
            <consortium name="Ensembl"/>
        </authorList>
    </citation>
    <scope>IDENTIFICATION</scope>
</reference>
<evidence type="ECO:0000256" key="12">
    <source>
        <dbReference type="SAM" id="MobiDB-lite"/>
    </source>
</evidence>
<evidence type="ECO:0000256" key="11">
    <source>
        <dbReference type="ARBA" id="ARBA00049202"/>
    </source>
</evidence>
<keyword evidence="15" id="KW-1185">Reference proteome</keyword>
<feature type="domain" description="tRNA wybutosine-synthesizing protein" evidence="13">
    <location>
        <begin position="11"/>
        <end position="57"/>
    </location>
</feature>
<evidence type="ECO:0000256" key="9">
    <source>
        <dbReference type="ARBA" id="ARBA00025378"/>
    </source>
</evidence>
<evidence type="ECO:0000259" key="13">
    <source>
        <dbReference type="Pfam" id="PF02676"/>
    </source>
</evidence>
<proteinExistence type="inferred from homology"/>
<dbReference type="GeneTree" id="ENSGT00940000153304"/>
<keyword evidence="8" id="KW-0819">tRNA processing</keyword>
<dbReference type="Gene3D" id="3.30.1960.10">
    <property type="entry name" value="tRNA wybutosine-synthesizing-like"/>
    <property type="match status" value="2"/>
</dbReference>
<dbReference type="InterPro" id="IPR003827">
    <property type="entry name" value="tRNA_yW-synthesising"/>
</dbReference>
<keyword evidence="7" id="KW-0949">S-adenosyl-L-methionine</keyword>
<evidence type="ECO:0000256" key="1">
    <source>
        <dbReference type="ARBA" id="ARBA00004797"/>
    </source>
</evidence>
<keyword evidence="6" id="KW-0808">Transferase</keyword>
<feature type="domain" description="tRNA wybutosine-synthesizing protein" evidence="13">
    <location>
        <begin position="60"/>
        <end position="110"/>
    </location>
</feature>
<evidence type="ECO:0000256" key="3">
    <source>
        <dbReference type="ARBA" id="ARBA00012750"/>
    </source>
</evidence>
<dbReference type="GO" id="GO:0008033">
    <property type="term" value="P:tRNA processing"/>
    <property type="evidence" value="ECO:0007669"/>
    <property type="project" value="UniProtKB-KW"/>
</dbReference>
<comment type="catalytic activity">
    <reaction evidence="11">
        <text>4-demethyl-7-[(3S)-3-amino-3-carboxypropyl]wyosine(37) in tRNA(Phe) + S-adenosyl-L-methionine = 7-[(3S)-3-amino-3-carboxypropyl]wyosine(37) in tRNA(Phe) + S-adenosyl-L-homocysteine + H(+)</text>
        <dbReference type="Rhea" id="RHEA:36635"/>
        <dbReference type="Rhea" id="RHEA-COMP:10378"/>
        <dbReference type="Rhea" id="RHEA-COMP:10379"/>
        <dbReference type="ChEBI" id="CHEBI:15378"/>
        <dbReference type="ChEBI" id="CHEBI:57856"/>
        <dbReference type="ChEBI" id="CHEBI:59789"/>
        <dbReference type="ChEBI" id="CHEBI:73543"/>
        <dbReference type="ChEBI" id="CHEBI:73550"/>
        <dbReference type="EC" id="2.1.1.282"/>
    </reaction>
</comment>
<feature type="region of interest" description="Disordered" evidence="12">
    <location>
        <begin position="124"/>
        <end position="163"/>
    </location>
</feature>
<evidence type="ECO:0000256" key="7">
    <source>
        <dbReference type="ARBA" id="ARBA00022691"/>
    </source>
</evidence>
<evidence type="ECO:0000256" key="10">
    <source>
        <dbReference type="ARBA" id="ARBA00030554"/>
    </source>
</evidence>
<dbReference type="PANTHER" id="PTHR48418:SF1">
    <property type="entry name" value="TRNA WYBUTOSINE-SYNTHESIZING PROTEIN 3"/>
    <property type="match status" value="1"/>
</dbReference>
<dbReference type="Pfam" id="PF02676">
    <property type="entry name" value="TYW3"/>
    <property type="match status" value="2"/>
</dbReference>
<evidence type="ECO:0000256" key="8">
    <source>
        <dbReference type="ARBA" id="ARBA00022694"/>
    </source>
</evidence>
<sequence>MAVSMETFARWKKTTLRKMDQSRKGSVDERARHVVCLLNSQERFFTTSSCSGRIVLVDGAVRSTHGLEVPLSHSGKLLVGAEYIHFLTQKANQKMEENFRRMHRFFQNLQAALTAETMDLQGVEDPAVVPGEDDKQTAVYKRRRKRQQHPSDAARDEEDGCSLDDCLDLFS</sequence>
<dbReference type="InterPro" id="IPR036602">
    <property type="entry name" value="tRNA_yW-synthesising-like_sf"/>
</dbReference>
<evidence type="ECO:0000256" key="6">
    <source>
        <dbReference type="ARBA" id="ARBA00022679"/>
    </source>
</evidence>
<dbReference type="EC" id="2.1.1.282" evidence="3"/>
<comment type="pathway">
    <text evidence="1">tRNA modification; wybutosine-tRNA(Phe) biosynthesis.</text>
</comment>
<evidence type="ECO:0000256" key="2">
    <source>
        <dbReference type="ARBA" id="ARBA00008569"/>
    </source>
</evidence>
<dbReference type="GO" id="GO:0032259">
    <property type="term" value="P:methylation"/>
    <property type="evidence" value="ECO:0007669"/>
    <property type="project" value="UniProtKB-KW"/>
</dbReference>
<comment type="function">
    <text evidence="9">Probable S-adenosyl-L-methionine-dependent methyltransferase that acts as a component of the wybutosine biosynthesis pathway. Wybutosine is a hyper modified guanosine with a tricyclic base found at the 3'-position adjacent to the anticodon of eukaryotic phenylalanine tRNA.</text>
</comment>
<evidence type="ECO:0000313" key="15">
    <source>
        <dbReference type="Proteomes" id="UP000261560"/>
    </source>
</evidence>
<dbReference type="SUPFAM" id="SSF111278">
    <property type="entry name" value="SSo0622-like"/>
    <property type="match status" value="1"/>
</dbReference>
<dbReference type="PANTHER" id="PTHR48418">
    <property type="entry name" value="TRNA WYBUTOSINE-SYNTHESIZING PROTEIN 3"/>
    <property type="match status" value="1"/>
</dbReference>
<dbReference type="Ensembl" id="ENSOMET00000022616.1">
    <property type="protein sequence ID" value="ENSOMEP00000031370.1"/>
    <property type="gene ID" value="ENSOMEG00000016176.1"/>
</dbReference>
<dbReference type="UniPathway" id="UPA00375"/>
<evidence type="ECO:0000256" key="5">
    <source>
        <dbReference type="ARBA" id="ARBA00022603"/>
    </source>
</evidence>
<comment type="similarity">
    <text evidence="2">Belongs to the TYW3 family.</text>
</comment>
<keyword evidence="5" id="KW-0489">Methyltransferase</keyword>
<name>A0A3B3DPT5_ORYME</name>